<dbReference type="InterPro" id="IPR035965">
    <property type="entry name" value="PAS-like_dom_sf"/>
</dbReference>
<proteinExistence type="predicted"/>
<dbReference type="InterPro" id="IPR013767">
    <property type="entry name" value="PAS_fold"/>
</dbReference>
<dbReference type="NCBIfam" id="TIGR00229">
    <property type="entry name" value="sensory_box"/>
    <property type="match status" value="1"/>
</dbReference>
<gene>
    <name evidence="2" type="ORF">SAMN05444365_11076</name>
</gene>
<dbReference type="STRING" id="405436.SAMN05444365_11076"/>
<dbReference type="GO" id="GO:0006355">
    <property type="term" value="P:regulation of DNA-templated transcription"/>
    <property type="evidence" value="ECO:0007669"/>
    <property type="project" value="InterPro"/>
</dbReference>
<dbReference type="OrthoDB" id="266313at2"/>
<name>A0A1H3S5P5_9ACTN</name>
<dbReference type="SUPFAM" id="SSF55785">
    <property type="entry name" value="PYP-like sensor domain (PAS domain)"/>
    <property type="match status" value="1"/>
</dbReference>
<evidence type="ECO:0000259" key="1">
    <source>
        <dbReference type="Pfam" id="PF00989"/>
    </source>
</evidence>
<protein>
    <submittedName>
        <fullName evidence="2">PAS domain S-box-containing protein</fullName>
    </submittedName>
</protein>
<dbReference type="InterPro" id="IPR000014">
    <property type="entry name" value="PAS"/>
</dbReference>
<organism evidence="2 3">
    <name type="scientific">Micromonospora pattaloongensis</name>
    <dbReference type="NCBI Taxonomy" id="405436"/>
    <lineage>
        <taxon>Bacteria</taxon>
        <taxon>Bacillati</taxon>
        <taxon>Actinomycetota</taxon>
        <taxon>Actinomycetes</taxon>
        <taxon>Micromonosporales</taxon>
        <taxon>Micromonosporaceae</taxon>
        <taxon>Micromonospora</taxon>
    </lineage>
</organism>
<evidence type="ECO:0000313" key="2">
    <source>
        <dbReference type="EMBL" id="SDZ32905.1"/>
    </source>
</evidence>
<sequence>MRATLVRPTGVERTFDEDEIIVSKTDTRGVITYANDVFLRVSVYDEADVIGQPHNVIRHPDMPRCVFKLLWDTLKDRREIFAYIVNLASDGGHYWVLAHVTPSFDAGGRVVGYHSNRRRPNRDAVTAASALYARLAAEERRHARPADAIEASSRMLQDLLDERGQSYEEFVWDLTNGSAA</sequence>
<dbReference type="RefSeq" id="WP_091560695.1">
    <property type="nucleotide sequence ID" value="NZ_FNPH01000010.1"/>
</dbReference>
<evidence type="ECO:0000313" key="3">
    <source>
        <dbReference type="Proteomes" id="UP000242415"/>
    </source>
</evidence>
<feature type="domain" description="PAS fold" evidence="1">
    <location>
        <begin position="25"/>
        <end position="113"/>
    </location>
</feature>
<dbReference type="AlphaFoldDB" id="A0A1H3S5P5"/>
<dbReference type="Pfam" id="PF00989">
    <property type="entry name" value="PAS"/>
    <property type="match status" value="1"/>
</dbReference>
<reference evidence="3" key="1">
    <citation type="submission" date="2016-10" db="EMBL/GenBank/DDBJ databases">
        <authorList>
            <person name="Varghese N."/>
            <person name="Submissions S."/>
        </authorList>
    </citation>
    <scope>NUCLEOTIDE SEQUENCE [LARGE SCALE GENOMIC DNA]</scope>
    <source>
        <strain evidence="3">DSM 45245</strain>
    </source>
</reference>
<dbReference type="Gene3D" id="3.30.450.20">
    <property type="entry name" value="PAS domain"/>
    <property type="match status" value="1"/>
</dbReference>
<accession>A0A1H3S5P5</accession>
<dbReference type="CDD" id="cd00130">
    <property type="entry name" value="PAS"/>
    <property type="match status" value="1"/>
</dbReference>
<dbReference type="Proteomes" id="UP000242415">
    <property type="component" value="Unassembled WGS sequence"/>
</dbReference>
<keyword evidence="3" id="KW-1185">Reference proteome</keyword>
<dbReference type="EMBL" id="FNPH01000010">
    <property type="protein sequence ID" value="SDZ32905.1"/>
    <property type="molecule type" value="Genomic_DNA"/>
</dbReference>